<dbReference type="InterPro" id="IPR000340">
    <property type="entry name" value="Dual-sp_phosphatase_cat-dom"/>
</dbReference>
<dbReference type="InterPro" id="IPR000387">
    <property type="entry name" value="Tyr_Pase_dom"/>
</dbReference>
<dbReference type="Gene3D" id="3.90.190.10">
    <property type="entry name" value="Protein tyrosine phosphatase superfamily"/>
    <property type="match status" value="1"/>
</dbReference>
<dbReference type="SMART" id="SM00404">
    <property type="entry name" value="PTPc_motif"/>
    <property type="match status" value="1"/>
</dbReference>
<dbReference type="PANTHER" id="PTHR45848">
    <property type="entry name" value="DUAL SPECIFICITY PROTEIN PHOSPHATASE 12 FAMILY MEMBER"/>
    <property type="match status" value="1"/>
</dbReference>
<dbReference type="SUPFAM" id="SSF52799">
    <property type="entry name" value="(Phosphotyrosine protein) phosphatases II"/>
    <property type="match status" value="1"/>
</dbReference>
<accession>A0A9P6NGI2</accession>
<evidence type="ECO:0000313" key="8">
    <source>
        <dbReference type="EMBL" id="KAG0143225.1"/>
    </source>
</evidence>
<dbReference type="InterPro" id="IPR029021">
    <property type="entry name" value="Prot-tyrosine_phosphatase-like"/>
</dbReference>
<organism evidence="8 9">
    <name type="scientific">Cronartium quercuum f. sp. fusiforme G11</name>
    <dbReference type="NCBI Taxonomy" id="708437"/>
    <lineage>
        <taxon>Eukaryota</taxon>
        <taxon>Fungi</taxon>
        <taxon>Dikarya</taxon>
        <taxon>Basidiomycota</taxon>
        <taxon>Pucciniomycotina</taxon>
        <taxon>Pucciniomycetes</taxon>
        <taxon>Pucciniales</taxon>
        <taxon>Coleosporiaceae</taxon>
        <taxon>Cronartium</taxon>
    </lineage>
</organism>
<dbReference type="PROSITE" id="PS50056">
    <property type="entry name" value="TYR_PHOSPHATASE_2"/>
    <property type="match status" value="1"/>
</dbReference>
<dbReference type="GO" id="GO:0004725">
    <property type="term" value="F:protein tyrosine phosphatase activity"/>
    <property type="evidence" value="ECO:0007669"/>
    <property type="project" value="UniProtKB-EC"/>
</dbReference>
<evidence type="ECO:0000259" key="7">
    <source>
        <dbReference type="PROSITE" id="PS50056"/>
    </source>
</evidence>
<protein>
    <recommendedName>
        <fullName evidence="2">protein-tyrosine-phosphatase</fullName>
        <ecNumber evidence="2">3.1.3.48</ecNumber>
    </recommendedName>
</protein>
<dbReference type="InterPro" id="IPR003595">
    <property type="entry name" value="Tyr_Pase_cat"/>
</dbReference>
<keyword evidence="4" id="KW-0904">Protein phosphatase</keyword>
<evidence type="ECO:0000256" key="5">
    <source>
        <dbReference type="SAM" id="MobiDB-lite"/>
    </source>
</evidence>
<feature type="region of interest" description="Disordered" evidence="5">
    <location>
        <begin position="336"/>
        <end position="373"/>
    </location>
</feature>
<dbReference type="InterPro" id="IPR016130">
    <property type="entry name" value="Tyr_Pase_AS"/>
</dbReference>
<feature type="domain" description="Tyrosine specific protein phosphatases" evidence="7">
    <location>
        <begin position="71"/>
        <end position="138"/>
    </location>
</feature>
<comment type="similarity">
    <text evidence="1">Belongs to the protein-tyrosine phosphatase family. Non-receptor class dual specificity subfamily.</text>
</comment>
<dbReference type="AlphaFoldDB" id="A0A9P6NGI2"/>
<gene>
    <name evidence="8" type="ORF">CROQUDRAFT_661551</name>
</gene>
<dbReference type="Proteomes" id="UP000886653">
    <property type="component" value="Unassembled WGS sequence"/>
</dbReference>
<sequence>MTQTDIDFEIHMHNIIPRLYIGDFTASQSLDLLRQSNIRNIVAAMKQSYLLHPGFELLRVPIDDTDRTNICEWFDVVGNWIQSRLDSEDGYGVLVHCAAGVSRSTTLVAAYLMKAQNLTAEEAVFYISSKRPQVQPTEFFIHQLEMYERCNCQWDPAKYQEQRRFVMGFVADEMRDGTGAQKLVLAYYPSPAPSPRDKNTSDPFSSFAMTPLNPEAIHSKLTSPSALTHNLNPDPTQPPAPPLRQRFTKRGQSQIPDPLSGFKQAKETNKLPQVEKLGQGQVTIKGRRIRCKMCRRELAARDHILSHRPGEGQSAFAPQKRDMNKFRDEAMEKLRSQNLTTESSAPPAIDQTDEKSVKSGGMIRNSSTEPTRGFASLRVSMPPRPANLSISESDQFSTVSTSIHHHPTAAFITATETTALTSPPLITSHQCSSYFVEPLSWMSTVLEKGELVGKIVCPNNKCISKLGNFDWAGCQCSCGAWITPGFQISRSKVDEI</sequence>
<dbReference type="Pfam" id="PF00782">
    <property type="entry name" value="DSPc"/>
    <property type="match status" value="1"/>
</dbReference>
<evidence type="ECO:0000313" key="9">
    <source>
        <dbReference type="Proteomes" id="UP000886653"/>
    </source>
</evidence>
<dbReference type="GO" id="GO:0008138">
    <property type="term" value="F:protein tyrosine/serine/threonine phosphatase activity"/>
    <property type="evidence" value="ECO:0007669"/>
    <property type="project" value="TreeGrafter"/>
</dbReference>
<dbReference type="PANTHER" id="PTHR45848:SF4">
    <property type="entry name" value="DUAL SPECIFICITY PROTEIN PHOSPHATASE 12"/>
    <property type="match status" value="1"/>
</dbReference>
<dbReference type="PROSITE" id="PS00383">
    <property type="entry name" value="TYR_PHOSPHATASE_1"/>
    <property type="match status" value="1"/>
</dbReference>
<dbReference type="OrthoDB" id="2017893at2759"/>
<dbReference type="InterPro" id="IPR020422">
    <property type="entry name" value="TYR_PHOSPHATASE_DUAL_dom"/>
</dbReference>
<name>A0A9P6NGI2_9BASI</name>
<evidence type="ECO:0000256" key="3">
    <source>
        <dbReference type="ARBA" id="ARBA00022801"/>
    </source>
</evidence>
<dbReference type="GO" id="GO:0005634">
    <property type="term" value="C:nucleus"/>
    <property type="evidence" value="ECO:0007669"/>
    <property type="project" value="TreeGrafter"/>
</dbReference>
<dbReference type="EMBL" id="MU167325">
    <property type="protein sequence ID" value="KAG0143225.1"/>
    <property type="molecule type" value="Genomic_DNA"/>
</dbReference>
<evidence type="ECO:0000256" key="1">
    <source>
        <dbReference type="ARBA" id="ARBA00008601"/>
    </source>
</evidence>
<dbReference type="CDD" id="cd14498">
    <property type="entry name" value="DSP"/>
    <property type="match status" value="1"/>
</dbReference>
<keyword evidence="3" id="KW-0378">Hydrolase</keyword>
<dbReference type="EC" id="3.1.3.48" evidence="2"/>
<dbReference type="SMART" id="SM00195">
    <property type="entry name" value="DSPc"/>
    <property type="match status" value="1"/>
</dbReference>
<evidence type="ECO:0000256" key="4">
    <source>
        <dbReference type="ARBA" id="ARBA00022912"/>
    </source>
</evidence>
<evidence type="ECO:0000259" key="6">
    <source>
        <dbReference type="PROSITE" id="PS50054"/>
    </source>
</evidence>
<keyword evidence="9" id="KW-1185">Reference proteome</keyword>
<feature type="domain" description="Tyrosine-protein phosphatase" evidence="6">
    <location>
        <begin position="11"/>
        <end position="153"/>
    </location>
</feature>
<evidence type="ECO:0000256" key="2">
    <source>
        <dbReference type="ARBA" id="ARBA00013064"/>
    </source>
</evidence>
<dbReference type="PROSITE" id="PS50054">
    <property type="entry name" value="TYR_PHOSPHATASE_DUAL"/>
    <property type="match status" value="1"/>
</dbReference>
<comment type="caution">
    <text evidence="8">The sequence shown here is derived from an EMBL/GenBank/DDBJ whole genome shotgun (WGS) entry which is preliminary data.</text>
</comment>
<proteinExistence type="inferred from homology"/>
<reference evidence="8" key="1">
    <citation type="submission" date="2013-11" db="EMBL/GenBank/DDBJ databases">
        <title>Genome sequence of the fusiform rust pathogen reveals effectors for host alternation and coevolution with pine.</title>
        <authorList>
            <consortium name="DOE Joint Genome Institute"/>
            <person name="Smith K."/>
            <person name="Pendleton A."/>
            <person name="Kubisiak T."/>
            <person name="Anderson C."/>
            <person name="Salamov A."/>
            <person name="Aerts A."/>
            <person name="Riley R."/>
            <person name="Clum A."/>
            <person name="Lindquist E."/>
            <person name="Ence D."/>
            <person name="Campbell M."/>
            <person name="Kronenberg Z."/>
            <person name="Feau N."/>
            <person name="Dhillon B."/>
            <person name="Hamelin R."/>
            <person name="Burleigh J."/>
            <person name="Smith J."/>
            <person name="Yandell M."/>
            <person name="Nelson C."/>
            <person name="Grigoriev I."/>
            <person name="Davis J."/>
        </authorList>
    </citation>
    <scope>NUCLEOTIDE SEQUENCE</scope>
    <source>
        <strain evidence="8">G11</strain>
    </source>
</reference>